<dbReference type="EMBL" id="LN891204">
    <property type="protein sequence ID" value="CUS07494.1"/>
    <property type="molecule type" value="Genomic_DNA"/>
</dbReference>
<accession>A0A292PK55</accession>
<proteinExistence type="predicted"/>
<sequence>MDHERMLVQNPEKSEDFFKHLTECLASDKIDPEVFWNFDEKGFQMGKGGGANELVKSRVRMKTLGKRMQQGNREWVTLIEAVSALGKVLPAFYIYAGKAHYAGWHNKSGIDSRTVFSFTDNGWTQDYIGLK</sequence>
<dbReference type="AlphaFoldDB" id="A0A292PK55"/>
<keyword evidence="2" id="KW-1185">Reference proteome</keyword>
<protein>
    <recommendedName>
        <fullName evidence="3">DDE-1 domain-containing protein</fullName>
    </recommendedName>
</protein>
<gene>
    <name evidence="1" type="ORF">GSTUAT00008423001</name>
</gene>
<dbReference type="Proteomes" id="UP001412239">
    <property type="component" value="Unassembled WGS sequence"/>
</dbReference>
<evidence type="ECO:0000313" key="1">
    <source>
        <dbReference type="EMBL" id="CUS07494.1"/>
    </source>
</evidence>
<organism evidence="1 2">
    <name type="scientific">Tuber aestivum</name>
    <name type="common">summer truffle</name>
    <dbReference type="NCBI Taxonomy" id="59557"/>
    <lineage>
        <taxon>Eukaryota</taxon>
        <taxon>Fungi</taxon>
        <taxon>Dikarya</taxon>
        <taxon>Ascomycota</taxon>
        <taxon>Pezizomycotina</taxon>
        <taxon>Pezizomycetes</taxon>
        <taxon>Pezizales</taxon>
        <taxon>Tuberaceae</taxon>
        <taxon>Tuber</taxon>
    </lineage>
</organism>
<evidence type="ECO:0008006" key="3">
    <source>
        <dbReference type="Google" id="ProtNLM"/>
    </source>
</evidence>
<reference evidence="1" key="1">
    <citation type="submission" date="2015-10" db="EMBL/GenBank/DDBJ databases">
        <authorList>
            <person name="Regsiter A."/>
            <person name="william w."/>
        </authorList>
    </citation>
    <scope>NUCLEOTIDE SEQUENCE</scope>
    <source>
        <strain evidence="1">Montdore</strain>
    </source>
</reference>
<name>A0A292PK55_9PEZI</name>
<evidence type="ECO:0000313" key="2">
    <source>
        <dbReference type="Proteomes" id="UP001412239"/>
    </source>
</evidence>